<dbReference type="Proteomes" id="UP000276260">
    <property type="component" value="Unassembled WGS sequence"/>
</dbReference>
<dbReference type="PANTHER" id="PTHR34220:SF7">
    <property type="entry name" value="SENSOR HISTIDINE KINASE YPDA"/>
    <property type="match status" value="1"/>
</dbReference>
<protein>
    <recommendedName>
        <fullName evidence="2">Signal transduction histidine kinase internal region domain-containing protein</fullName>
    </recommendedName>
</protein>
<dbReference type="GO" id="GO:0016020">
    <property type="term" value="C:membrane"/>
    <property type="evidence" value="ECO:0007669"/>
    <property type="project" value="InterPro"/>
</dbReference>
<keyword evidence="1" id="KW-0812">Transmembrane</keyword>
<accession>A0A3P3QH87</accession>
<feature type="transmembrane region" description="Helical" evidence="1">
    <location>
        <begin position="78"/>
        <end position="96"/>
    </location>
</feature>
<organism evidence="3 4">
    <name type="scientific">Rheinheimera mesophila</name>
    <dbReference type="NCBI Taxonomy" id="1547515"/>
    <lineage>
        <taxon>Bacteria</taxon>
        <taxon>Pseudomonadati</taxon>
        <taxon>Pseudomonadota</taxon>
        <taxon>Gammaproteobacteria</taxon>
        <taxon>Chromatiales</taxon>
        <taxon>Chromatiaceae</taxon>
        <taxon>Rheinheimera</taxon>
    </lineage>
</organism>
<dbReference type="InterPro" id="IPR050640">
    <property type="entry name" value="Bact_2-comp_sensor_kinase"/>
</dbReference>
<comment type="caution">
    <text evidence="3">The sequence shown here is derived from an EMBL/GenBank/DDBJ whole genome shotgun (WGS) entry which is preliminary data.</text>
</comment>
<dbReference type="Gene3D" id="3.30.565.10">
    <property type="entry name" value="Histidine kinase-like ATPase, C-terminal domain"/>
    <property type="match status" value="1"/>
</dbReference>
<dbReference type="OrthoDB" id="2514702at2"/>
<evidence type="ECO:0000256" key="1">
    <source>
        <dbReference type="SAM" id="Phobius"/>
    </source>
</evidence>
<reference evidence="3 4" key="1">
    <citation type="submission" date="2018-11" db="EMBL/GenBank/DDBJ databases">
        <title>Draft genome analysis of Rheinheimera mesophila isolated from an industrial waste site.</title>
        <authorList>
            <person name="Yu Q."/>
            <person name="Qi Y."/>
            <person name="Zhang H."/>
            <person name="Lu Y."/>
            <person name="Pu J."/>
        </authorList>
    </citation>
    <scope>NUCLEOTIDE SEQUENCE [LARGE SCALE GENOMIC DNA]</scope>
    <source>
        <strain evidence="3 4">IITR13</strain>
    </source>
</reference>
<dbReference type="PANTHER" id="PTHR34220">
    <property type="entry name" value="SENSOR HISTIDINE KINASE YPDA"/>
    <property type="match status" value="1"/>
</dbReference>
<keyword evidence="1" id="KW-1133">Transmembrane helix</keyword>
<dbReference type="EMBL" id="RRCF01000003">
    <property type="protein sequence ID" value="RRJ20405.1"/>
    <property type="molecule type" value="Genomic_DNA"/>
</dbReference>
<dbReference type="GO" id="GO:0000155">
    <property type="term" value="F:phosphorelay sensor kinase activity"/>
    <property type="evidence" value="ECO:0007669"/>
    <property type="project" value="InterPro"/>
</dbReference>
<evidence type="ECO:0000313" key="3">
    <source>
        <dbReference type="EMBL" id="RRJ20405.1"/>
    </source>
</evidence>
<dbReference type="Pfam" id="PF06580">
    <property type="entry name" value="His_kinase"/>
    <property type="match status" value="1"/>
</dbReference>
<dbReference type="InterPro" id="IPR010559">
    <property type="entry name" value="Sig_transdc_His_kin_internal"/>
</dbReference>
<proteinExistence type="predicted"/>
<evidence type="ECO:0000259" key="2">
    <source>
        <dbReference type="Pfam" id="PF06580"/>
    </source>
</evidence>
<keyword evidence="4" id="KW-1185">Reference proteome</keyword>
<dbReference type="InterPro" id="IPR036890">
    <property type="entry name" value="HATPase_C_sf"/>
</dbReference>
<sequence length="336" mass="37769">MMTQLKTFALLLAFSYGLMLYLALLQTAPGQPLQFHADAPLWLTLQAALSLWLSRKLDAVLWAKGTAVSLLQRYSQSFGLSLLIFVGLMTGIQLLIDTATGQPFLLQQYLRVGLMYLLVHSLIAGADLLWQALKRQQQQQLELLQAQQHNQQFKLQLLQQQLDPHFLFNNLNVLSVLIHKSPDQAEQFLDHFADIYRYQLQQGSKTLVPLADELIFAQQYMALLAQRFPASFQLKISVEPEQQTNYQLVPCSLQLLLENAVKHNSASAEQPLLIQLELQQGQLIVHHPLRPKAFAQPGTGTGLSNLSERCQAVLGKPIEVTQNDGFIVSVPLQQSV</sequence>
<feature type="domain" description="Signal transduction histidine kinase internal region" evidence="2">
    <location>
        <begin position="154"/>
        <end position="230"/>
    </location>
</feature>
<feature type="transmembrane region" description="Helical" evidence="1">
    <location>
        <begin position="108"/>
        <end position="130"/>
    </location>
</feature>
<name>A0A3P3QH87_9GAMM</name>
<gene>
    <name evidence="3" type="ORF">EIK76_12865</name>
</gene>
<dbReference type="AlphaFoldDB" id="A0A3P3QH87"/>
<evidence type="ECO:0000313" key="4">
    <source>
        <dbReference type="Proteomes" id="UP000276260"/>
    </source>
</evidence>
<keyword evidence="1" id="KW-0472">Membrane</keyword>